<comment type="subcellular location">
    <subcellularLocation>
        <location evidence="1">Membrane</location>
        <topology evidence="1">Single-pass type I membrane protein</topology>
    </subcellularLocation>
</comment>
<evidence type="ECO:0000256" key="7">
    <source>
        <dbReference type="ARBA" id="ARBA00023180"/>
    </source>
</evidence>
<sequence length="823" mass="94716">MQSLQLQTLLLLPKEWLLFSAPDEERFLNHEACKEDVHRLCNKEGIDLKSDLAILECLQDAGQTEAAVLTRQCEDLVWQYKIKLTQDDRFITAAQNFCKEELAKSQEMSKCLSLTKPGYALSCLLDFTPNVTSTSQCHAFLQRISVLAFGDFRLIGPFVEHCGPTVARFGCGSLTPHKAHEGVKVPHTQGMALECLITNVIKHAKENVDPMTLLDASCRHEVMRLVEMQSDDFHLDRPLFFACRQDRECSKMLSERAYMMGRDYRMAHPLVRSCAAEMKEYKCEAQDELEAAAHYHLTWILLCLENAAHNAKTNKLKLPSQECQHEMLMHRQMMISEFKIAPEVVMHCSQEIDKHCSPRGDIEPEGQTLHCLMGLASSNDKTKQPSAQCVQALKEVMKVADVGSNYRVDKVLYLSCRSLIDGNCAREVGSEAETLTCLMRHVDSPDMTPVCEKRLLEVQYFMARDWTLDPQLYDACHDEAVRRCHAPANWHLSKKCGMEVRRVLHTRAVRVNLIPDIEDACRDALSDYCSNNVKPMEEMNCLQEHFEKKEFMRKYAQCHKELVRFTEMESKDTKLNRALTKACRPVIAAHCEQFANEEIDHGDVMECLLNNKDQPEMTSKCRSYVNHFELISLRDYHFSYKFQKACAADIEKHCQDHGNDKGEIIRCLSEVRFEHKVLGTNGDLTEPCKHQLKVAYLQQEQVEFDDKEHMVDADPKFMEKCSREIRQFKCDKAESFEDTVECLRINYDGLGPECKSMVFYREKIEAADNSMDDELQKKCKYDISKFCPGQNGERVLDCLTNTKIVRLLQTECKDVVRVRFLYS</sequence>
<dbReference type="WBParaSite" id="HPBE_0001224501-mRNA-1">
    <property type="protein sequence ID" value="HPBE_0001224501-mRNA-1"/>
    <property type="gene ID" value="HPBE_0001224501"/>
</dbReference>
<keyword evidence="4" id="KW-0677">Repeat</keyword>
<feature type="repeat" description="Cys-rich GLG1" evidence="8">
    <location>
        <begin position="491"/>
        <end position="550"/>
    </location>
</feature>
<dbReference type="PROSITE" id="PS51289">
    <property type="entry name" value="GLG1_C_RICH"/>
    <property type="match status" value="5"/>
</dbReference>
<reference evidence="11" key="2">
    <citation type="submission" date="2019-09" db="UniProtKB">
        <authorList>
            <consortium name="WormBaseParasite"/>
        </authorList>
    </citation>
    <scope>IDENTIFICATION</scope>
</reference>
<keyword evidence="7" id="KW-0325">Glycoprotein</keyword>
<evidence type="ECO:0000313" key="9">
    <source>
        <dbReference type="EMBL" id="VDO91478.1"/>
    </source>
</evidence>
<dbReference type="PANTHER" id="PTHR11884:SF1">
    <property type="entry name" value="GOLGI APPARATUS PROTEIN 1"/>
    <property type="match status" value="1"/>
</dbReference>
<protein>
    <submittedName>
        <fullName evidence="11">Cysteine rich repeat-containing domain protein</fullName>
    </submittedName>
</protein>
<accession>A0A3P8CU50</accession>
<dbReference type="GO" id="GO:0000139">
    <property type="term" value="C:Golgi membrane"/>
    <property type="evidence" value="ECO:0007669"/>
    <property type="project" value="InterPro"/>
</dbReference>
<dbReference type="OrthoDB" id="2015434at2759"/>
<keyword evidence="5" id="KW-1133">Transmembrane helix</keyword>
<dbReference type="Proteomes" id="UP000050761">
    <property type="component" value="Unassembled WGS sequence"/>
</dbReference>
<dbReference type="InterPro" id="IPR017873">
    <property type="entry name" value="Cys-rich_GLG1_repeat_euk"/>
</dbReference>
<evidence type="ECO:0000256" key="2">
    <source>
        <dbReference type="ARBA" id="ARBA00022692"/>
    </source>
</evidence>
<evidence type="ECO:0000256" key="6">
    <source>
        <dbReference type="ARBA" id="ARBA00023136"/>
    </source>
</evidence>
<dbReference type="PANTHER" id="PTHR11884">
    <property type="entry name" value="SELECTIN LIGAND RELATED"/>
    <property type="match status" value="1"/>
</dbReference>
<dbReference type="EMBL" id="UZAH01027418">
    <property type="protein sequence ID" value="VDO91478.1"/>
    <property type="molecule type" value="Genomic_DNA"/>
</dbReference>
<keyword evidence="10" id="KW-1185">Reference proteome</keyword>
<dbReference type="InterPro" id="IPR001893">
    <property type="entry name" value="Cys-rich_GLG1_repeat"/>
</dbReference>
<keyword evidence="2" id="KW-0812">Transmembrane</keyword>
<evidence type="ECO:0000256" key="1">
    <source>
        <dbReference type="ARBA" id="ARBA00004479"/>
    </source>
</evidence>
<dbReference type="AlphaFoldDB" id="A0A3P8CU50"/>
<keyword evidence="3" id="KW-0732">Signal</keyword>
<evidence type="ECO:0000313" key="11">
    <source>
        <dbReference type="WBParaSite" id="HPBE_0001224501-mRNA-1"/>
    </source>
</evidence>
<keyword evidence="6" id="KW-0472">Membrane</keyword>
<evidence type="ECO:0000256" key="5">
    <source>
        <dbReference type="ARBA" id="ARBA00022989"/>
    </source>
</evidence>
<feature type="repeat" description="Cys-rich GLG1" evidence="8">
    <location>
        <begin position="616"/>
        <end position="676"/>
    </location>
</feature>
<dbReference type="InterPro" id="IPR039728">
    <property type="entry name" value="GLG1"/>
</dbReference>
<dbReference type="GO" id="GO:0017134">
    <property type="term" value="F:fibroblast growth factor binding"/>
    <property type="evidence" value="ECO:0007669"/>
    <property type="project" value="TreeGrafter"/>
</dbReference>
<evidence type="ECO:0000256" key="8">
    <source>
        <dbReference type="PROSITE-ProRule" id="PRU00622"/>
    </source>
</evidence>
<dbReference type="Pfam" id="PF00839">
    <property type="entry name" value="Cys_rich_FGFR"/>
    <property type="match status" value="11"/>
</dbReference>
<reference evidence="9 10" key="1">
    <citation type="submission" date="2018-11" db="EMBL/GenBank/DDBJ databases">
        <authorList>
            <consortium name="Pathogen Informatics"/>
        </authorList>
    </citation>
    <scope>NUCLEOTIDE SEQUENCE [LARGE SCALE GENOMIC DNA]</scope>
</reference>
<evidence type="ECO:0000313" key="10">
    <source>
        <dbReference type="Proteomes" id="UP000050761"/>
    </source>
</evidence>
<feature type="repeat" description="Cys-rich GLG1" evidence="8">
    <location>
        <begin position="749"/>
        <end position="807"/>
    </location>
</feature>
<evidence type="ECO:0000256" key="4">
    <source>
        <dbReference type="ARBA" id="ARBA00022737"/>
    </source>
</evidence>
<feature type="repeat" description="Cys-rich GLG1" evidence="8">
    <location>
        <begin position="318"/>
        <end position="380"/>
    </location>
</feature>
<name>A0A3P8CU50_HELPZ</name>
<evidence type="ECO:0000256" key="3">
    <source>
        <dbReference type="ARBA" id="ARBA00022729"/>
    </source>
</evidence>
<feature type="repeat" description="Cys-rich GLG1" evidence="8">
    <location>
        <begin position="384"/>
        <end position="446"/>
    </location>
</feature>
<proteinExistence type="predicted"/>
<gene>
    <name evidence="9" type="ORF">HPBE_LOCUS12246</name>
</gene>
<organism evidence="9">
    <name type="scientific">Heligmosomoides polygyrus</name>
    <name type="common">Parasitic roundworm</name>
    <dbReference type="NCBI Taxonomy" id="6339"/>
    <lineage>
        <taxon>Eukaryota</taxon>
        <taxon>Metazoa</taxon>
        <taxon>Ecdysozoa</taxon>
        <taxon>Nematoda</taxon>
        <taxon>Chromadorea</taxon>
        <taxon>Rhabditida</taxon>
        <taxon>Rhabditina</taxon>
        <taxon>Rhabditomorpha</taxon>
        <taxon>Strongyloidea</taxon>
        <taxon>Heligmosomidae</taxon>
        <taxon>Heligmosomoides</taxon>
    </lineage>
</organism>